<name>A0ABW7Y8M6_STRCE</name>
<evidence type="ECO:0000256" key="1">
    <source>
        <dbReference type="SAM" id="MobiDB-lite"/>
    </source>
</evidence>
<comment type="caution">
    <text evidence="2">The sequence shown here is derived from an EMBL/GenBank/DDBJ whole genome shotgun (WGS) entry which is preliminary data.</text>
</comment>
<protein>
    <submittedName>
        <fullName evidence="2">Uncharacterized protein</fullName>
    </submittedName>
</protein>
<dbReference type="Proteomes" id="UP001612415">
    <property type="component" value="Unassembled WGS sequence"/>
</dbReference>
<sequence length="98" mass="10083">MGDEGNPAKAATPVTALGAEDRMIAAALQNAVRELQATTAAAMLPLEDGRTLSDVVVVGDPLSIFTMADRHPVEPLSLGGGRGYRTGPGNRQDGQANL</sequence>
<evidence type="ECO:0000313" key="3">
    <source>
        <dbReference type="Proteomes" id="UP001612415"/>
    </source>
</evidence>
<feature type="region of interest" description="Disordered" evidence="1">
    <location>
        <begin position="75"/>
        <end position="98"/>
    </location>
</feature>
<dbReference type="EMBL" id="JBITDC010000012">
    <property type="protein sequence ID" value="MFI5678725.1"/>
    <property type="molecule type" value="Genomic_DNA"/>
</dbReference>
<reference evidence="2 3" key="1">
    <citation type="submission" date="2024-10" db="EMBL/GenBank/DDBJ databases">
        <title>The Natural Products Discovery Center: Release of the First 8490 Sequenced Strains for Exploring Actinobacteria Biosynthetic Diversity.</title>
        <authorList>
            <person name="Kalkreuter E."/>
            <person name="Kautsar S.A."/>
            <person name="Yang D."/>
            <person name="Bader C.D."/>
            <person name="Teijaro C.N."/>
            <person name="Fluegel L."/>
            <person name="Davis C.M."/>
            <person name="Simpson J.R."/>
            <person name="Lauterbach L."/>
            <person name="Steele A.D."/>
            <person name="Gui C."/>
            <person name="Meng S."/>
            <person name="Li G."/>
            <person name="Viehrig K."/>
            <person name="Ye F."/>
            <person name="Su P."/>
            <person name="Kiefer A.F."/>
            <person name="Nichols A."/>
            <person name="Cepeda A.J."/>
            <person name="Yan W."/>
            <person name="Fan B."/>
            <person name="Jiang Y."/>
            <person name="Adhikari A."/>
            <person name="Zheng C.-J."/>
            <person name="Schuster L."/>
            <person name="Cowan T.M."/>
            <person name="Smanski M.J."/>
            <person name="Chevrette M.G."/>
            <person name="De Carvalho L.P.S."/>
            <person name="Shen B."/>
        </authorList>
    </citation>
    <scope>NUCLEOTIDE SEQUENCE [LARGE SCALE GENOMIC DNA]</scope>
    <source>
        <strain evidence="2 3">NPDC051599</strain>
    </source>
</reference>
<keyword evidence="3" id="KW-1185">Reference proteome</keyword>
<proteinExistence type="predicted"/>
<gene>
    <name evidence="2" type="ORF">ACIA8P_29350</name>
</gene>
<evidence type="ECO:0000313" key="2">
    <source>
        <dbReference type="EMBL" id="MFI5678725.1"/>
    </source>
</evidence>
<dbReference type="RefSeq" id="WP_398659256.1">
    <property type="nucleotide sequence ID" value="NZ_JBITDC010000012.1"/>
</dbReference>
<accession>A0ABW7Y8M6</accession>
<organism evidence="2 3">
    <name type="scientific">Streptomyces cellulosae</name>
    <dbReference type="NCBI Taxonomy" id="1968"/>
    <lineage>
        <taxon>Bacteria</taxon>
        <taxon>Bacillati</taxon>
        <taxon>Actinomycetota</taxon>
        <taxon>Actinomycetes</taxon>
        <taxon>Kitasatosporales</taxon>
        <taxon>Streptomycetaceae</taxon>
        <taxon>Streptomyces</taxon>
    </lineage>
</organism>